<organism evidence="3 4">
    <name type="scientific">Murimonas intestini</name>
    <dbReference type="NCBI Taxonomy" id="1337051"/>
    <lineage>
        <taxon>Bacteria</taxon>
        <taxon>Bacillati</taxon>
        <taxon>Bacillota</taxon>
        <taxon>Clostridia</taxon>
        <taxon>Lachnospirales</taxon>
        <taxon>Lachnospiraceae</taxon>
        <taxon>Murimonas</taxon>
    </lineage>
</organism>
<keyword evidence="4" id="KW-1185">Reference proteome</keyword>
<feature type="signal peptide" evidence="1">
    <location>
        <begin position="1"/>
        <end position="23"/>
    </location>
</feature>
<name>A0AB73T331_9FIRM</name>
<evidence type="ECO:0000259" key="2">
    <source>
        <dbReference type="Pfam" id="PF06452"/>
    </source>
</evidence>
<feature type="chain" id="PRO_5044494950" evidence="1">
    <location>
        <begin position="24"/>
        <end position="261"/>
    </location>
</feature>
<accession>A0AB73T331</accession>
<evidence type="ECO:0000256" key="1">
    <source>
        <dbReference type="SAM" id="SignalP"/>
    </source>
</evidence>
<dbReference type="RefSeq" id="WP_109626866.1">
    <property type="nucleotide sequence ID" value="NZ_JANKBI010000007.1"/>
</dbReference>
<evidence type="ECO:0000313" key="3">
    <source>
        <dbReference type="EMBL" id="PWJ75094.1"/>
    </source>
</evidence>
<dbReference type="GO" id="GO:0030246">
    <property type="term" value="F:carbohydrate binding"/>
    <property type="evidence" value="ECO:0007669"/>
    <property type="project" value="InterPro"/>
</dbReference>
<comment type="caution">
    <text evidence="3">The sequence shown here is derived from an EMBL/GenBank/DDBJ whole genome shotgun (WGS) entry which is preliminary data.</text>
</comment>
<dbReference type="Gene3D" id="2.60.40.1190">
    <property type="match status" value="1"/>
</dbReference>
<dbReference type="EMBL" id="QGGY01000007">
    <property type="protein sequence ID" value="PWJ75094.1"/>
    <property type="molecule type" value="Genomic_DNA"/>
</dbReference>
<dbReference type="Proteomes" id="UP000245412">
    <property type="component" value="Unassembled WGS sequence"/>
</dbReference>
<protein>
    <submittedName>
        <fullName evidence="3">Carbohydrate binding protein with CBM9 domain</fullName>
    </submittedName>
</protein>
<dbReference type="GO" id="GO:0016052">
    <property type="term" value="P:carbohydrate catabolic process"/>
    <property type="evidence" value="ECO:0007669"/>
    <property type="project" value="InterPro"/>
</dbReference>
<feature type="domain" description="Carbohydrate-binding" evidence="2">
    <location>
        <begin position="41"/>
        <end position="260"/>
    </location>
</feature>
<dbReference type="Pfam" id="PF06452">
    <property type="entry name" value="CBM9_1"/>
    <property type="match status" value="1"/>
</dbReference>
<dbReference type="InterPro" id="IPR010502">
    <property type="entry name" value="Carb-bd_dom_fam9"/>
</dbReference>
<evidence type="ECO:0000313" key="4">
    <source>
        <dbReference type="Proteomes" id="UP000245412"/>
    </source>
</evidence>
<dbReference type="GO" id="GO:0004553">
    <property type="term" value="F:hydrolase activity, hydrolyzing O-glycosyl compounds"/>
    <property type="evidence" value="ECO:0007669"/>
    <property type="project" value="InterPro"/>
</dbReference>
<reference evidence="3 4" key="1">
    <citation type="submission" date="2018-05" db="EMBL/GenBank/DDBJ databases">
        <authorList>
            <person name="Goeker M."/>
            <person name="Huntemann M."/>
            <person name="Clum A."/>
            <person name="Pillay M."/>
            <person name="Palaniappan K."/>
            <person name="Varghese N."/>
            <person name="Mikhailova N."/>
            <person name="Stamatis D."/>
            <person name="Reddy T."/>
            <person name="Daum C."/>
            <person name="Shapiro N."/>
            <person name="Ivanova N."/>
            <person name="Kyrpides N."/>
            <person name="Woyke T."/>
        </authorList>
    </citation>
    <scope>NUCLEOTIDE SEQUENCE [LARGE SCALE GENOMIC DNA]</scope>
    <source>
        <strain evidence="3 4">DSM 26524</strain>
    </source>
</reference>
<sequence>MKKILTLSVSALAALTFALPVQAEEASRPEITAYKAEEVTIDGKLDEWNLESPAVVKDPEQIIRDAVFWQGENDCSAKYYLAWDEENLYMAADVTEDTPLGAIEMLPIDGEDNLKLYISTDPTADPERTEYGTNDFLVYFIMDEGFWDTAIDRSMVPKEARQRFVSMGMDGGESVLEGYECAVSMTATGFIWEAVIPWSCFSNDKIEVYAPKAGDTLSCNFAITDISYPCPGTEYIPQLAWSGTQNINTDPSEWGSVTLAE</sequence>
<gene>
    <name evidence="3" type="ORF">C7383_107101</name>
</gene>
<proteinExistence type="predicted"/>
<keyword evidence="1" id="KW-0732">Signal</keyword>
<dbReference type="AlphaFoldDB" id="A0AB73T331"/>
<dbReference type="SUPFAM" id="SSF49344">
    <property type="entry name" value="CBD9-like"/>
    <property type="match status" value="1"/>
</dbReference>